<protein>
    <recommendedName>
        <fullName evidence="2">Calcineurin-like phosphoesterase domain-containing protein</fullName>
    </recommendedName>
</protein>
<organism evidence="3 4">
    <name type="scientific">Pseudomonas fluorescens</name>
    <dbReference type="NCBI Taxonomy" id="294"/>
    <lineage>
        <taxon>Bacteria</taxon>
        <taxon>Pseudomonadati</taxon>
        <taxon>Pseudomonadota</taxon>
        <taxon>Gammaproteobacteria</taxon>
        <taxon>Pseudomonadales</taxon>
        <taxon>Pseudomonadaceae</taxon>
        <taxon>Pseudomonas</taxon>
    </lineage>
</organism>
<dbReference type="InterPro" id="IPR029052">
    <property type="entry name" value="Metallo-depent_PP-like"/>
</dbReference>
<evidence type="ECO:0000313" key="4">
    <source>
        <dbReference type="Proteomes" id="UP000327111"/>
    </source>
</evidence>
<keyword evidence="1" id="KW-0732">Signal</keyword>
<feature type="signal peptide" evidence="1">
    <location>
        <begin position="1"/>
        <end position="24"/>
    </location>
</feature>
<feature type="domain" description="Calcineurin-like phosphoesterase" evidence="2">
    <location>
        <begin position="71"/>
        <end position="276"/>
    </location>
</feature>
<reference evidence="3 4" key="1">
    <citation type="submission" date="2019-09" db="EMBL/GenBank/DDBJ databases">
        <authorList>
            <person name="Chandra G."/>
            <person name="Truman W A."/>
        </authorList>
    </citation>
    <scope>NUCLEOTIDE SEQUENCE [LARGE SCALE GENOMIC DNA]</scope>
    <source>
        <strain evidence="3">PS854</strain>
    </source>
</reference>
<dbReference type="PANTHER" id="PTHR43143:SF1">
    <property type="entry name" value="SERINE_THREONINE-PROTEIN PHOSPHATASE CPPED1"/>
    <property type="match status" value="1"/>
</dbReference>
<dbReference type="GO" id="GO:0016787">
    <property type="term" value="F:hydrolase activity"/>
    <property type="evidence" value="ECO:0007669"/>
    <property type="project" value="InterPro"/>
</dbReference>
<dbReference type="PANTHER" id="PTHR43143">
    <property type="entry name" value="METALLOPHOSPHOESTERASE, CALCINEURIN SUPERFAMILY"/>
    <property type="match status" value="1"/>
</dbReference>
<evidence type="ECO:0000313" key="3">
    <source>
        <dbReference type="EMBL" id="VVO81943.1"/>
    </source>
</evidence>
<dbReference type="Pfam" id="PF00149">
    <property type="entry name" value="Metallophos"/>
    <property type="match status" value="1"/>
</dbReference>
<dbReference type="EMBL" id="CABVIF010000003">
    <property type="protein sequence ID" value="VVO81943.1"/>
    <property type="molecule type" value="Genomic_DNA"/>
</dbReference>
<dbReference type="SUPFAM" id="SSF56300">
    <property type="entry name" value="Metallo-dependent phosphatases"/>
    <property type="match status" value="1"/>
</dbReference>
<dbReference type="InterPro" id="IPR004843">
    <property type="entry name" value="Calcineurin-like_PHP"/>
</dbReference>
<sequence precursor="true">MFLDKRFKVIVCALLWVVTCSAYSAQDDYFPRYLIFTSDPQYPWTESSDHGWEESTSEKERRSQWLIETQYSDVANFRRNFSPVAAAIPVMINGDMTAFGHGHQRSTVKALLEKKLGEDYDYGLGNHDYENNVNDCQFPENNCAAGSILDLRERYWGKVSSFDLAAREEGGSKVFYGSLAYSRVVGDIHLTQLNNEPTYSVGFSSGFPLNRVRYEVTDALDWLERDLQRARSAGRIIILNMHKPDRWKGSDQQIARFKAMIERYKVTAVFAGHLHNDPGRYFGWNREDYFGDVPVFLSGGASNQTYLIVDVAPDRQSLKVHQVNGNNWPSRKEIAIIPVR</sequence>
<dbReference type="InterPro" id="IPR051918">
    <property type="entry name" value="STPP_CPPED1"/>
</dbReference>
<name>A0A5E7JFW5_PSEFL</name>
<evidence type="ECO:0000256" key="1">
    <source>
        <dbReference type="SAM" id="SignalP"/>
    </source>
</evidence>
<feature type="chain" id="PRO_5023142249" description="Calcineurin-like phosphoesterase domain-containing protein" evidence="1">
    <location>
        <begin position="25"/>
        <end position="340"/>
    </location>
</feature>
<proteinExistence type="predicted"/>
<gene>
    <name evidence="3" type="ORF">PS854_01837</name>
</gene>
<dbReference type="Gene3D" id="3.60.21.10">
    <property type="match status" value="1"/>
</dbReference>
<evidence type="ECO:0000259" key="2">
    <source>
        <dbReference type="Pfam" id="PF00149"/>
    </source>
</evidence>
<dbReference type="AlphaFoldDB" id="A0A5E7JFW5"/>
<dbReference type="Proteomes" id="UP000327111">
    <property type="component" value="Unassembled WGS sequence"/>
</dbReference>
<accession>A0A5E7JFW5</accession>
<dbReference type="RefSeq" id="WP_150733266.1">
    <property type="nucleotide sequence ID" value="NZ_CABVIF010000003.1"/>
</dbReference>